<proteinExistence type="predicted"/>
<keyword evidence="1" id="KW-1015">Disulfide bond</keyword>
<dbReference type="SUPFAM" id="SSF52266">
    <property type="entry name" value="SGNH hydrolase"/>
    <property type="match status" value="1"/>
</dbReference>
<protein>
    <recommendedName>
        <fullName evidence="5">GDSL-like Lipase/Acylhydrolase family protein</fullName>
    </recommendedName>
</protein>
<dbReference type="Gene3D" id="3.40.50.1110">
    <property type="entry name" value="SGNH hydrolase"/>
    <property type="match status" value="1"/>
</dbReference>
<dbReference type="Gene3D" id="1.10.530.10">
    <property type="match status" value="1"/>
</dbReference>
<accession>A0A8J4DY44</accession>
<name>A0A8J4DY44_9ACTN</name>
<reference evidence="3" key="1">
    <citation type="submission" date="2021-01" db="EMBL/GenBank/DDBJ databases">
        <title>Whole genome shotgun sequence of Virgisporangium aurantiacum NBRC 16421.</title>
        <authorList>
            <person name="Komaki H."/>
            <person name="Tamura T."/>
        </authorList>
    </citation>
    <scope>NUCLEOTIDE SEQUENCE</scope>
    <source>
        <strain evidence="3">NBRC 16421</strain>
    </source>
</reference>
<feature type="compositionally biased region" description="Basic and acidic residues" evidence="2">
    <location>
        <begin position="55"/>
        <end position="67"/>
    </location>
</feature>
<dbReference type="InterPro" id="IPR036514">
    <property type="entry name" value="SGNH_hydro_sf"/>
</dbReference>
<dbReference type="Proteomes" id="UP000612585">
    <property type="component" value="Unassembled WGS sequence"/>
</dbReference>
<dbReference type="GO" id="GO:0019433">
    <property type="term" value="P:triglyceride catabolic process"/>
    <property type="evidence" value="ECO:0007669"/>
    <property type="project" value="TreeGrafter"/>
</dbReference>
<dbReference type="SUPFAM" id="SSF53955">
    <property type="entry name" value="Lysozyme-like"/>
    <property type="match status" value="1"/>
</dbReference>
<dbReference type="InterPro" id="IPR023346">
    <property type="entry name" value="Lysozyme-like_dom_sf"/>
</dbReference>
<dbReference type="PANTHER" id="PTHR37981">
    <property type="entry name" value="LIPASE 2"/>
    <property type="match status" value="1"/>
</dbReference>
<evidence type="ECO:0008006" key="5">
    <source>
        <dbReference type="Google" id="ProtNLM"/>
    </source>
</evidence>
<evidence type="ECO:0000313" key="4">
    <source>
        <dbReference type="Proteomes" id="UP000612585"/>
    </source>
</evidence>
<comment type="caution">
    <text evidence="3">The sequence shown here is derived from an EMBL/GenBank/DDBJ whole genome shotgun (WGS) entry which is preliminary data.</text>
</comment>
<dbReference type="EMBL" id="BOPG01000010">
    <property type="protein sequence ID" value="GIJ54058.1"/>
    <property type="molecule type" value="Genomic_DNA"/>
</dbReference>
<evidence type="ECO:0000256" key="1">
    <source>
        <dbReference type="PIRSR" id="PIRSR637460-2"/>
    </source>
</evidence>
<gene>
    <name evidence="3" type="ORF">Vau01_015740</name>
</gene>
<dbReference type="InterPro" id="IPR037460">
    <property type="entry name" value="SEST-like"/>
</dbReference>
<dbReference type="PANTHER" id="PTHR37981:SF1">
    <property type="entry name" value="SGNH HYDROLASE-TYPE ESTERASE DOMAIN-CONTAINING PROTEIN"/>
    <property type="match status" value="1"/>
</dbReference>
<evidence type="ECO:0000256" key="2">
    <source>
        <dbReference type="SAM" id="MobiDB-lite"/>
    </source>
</evidence>
<dbReference type="CDD" id="cd01823">
    <property type="entry name" value="SEST_like"/>
    <property type="match status" value="1"/>
</dbReference>
<feature type="region of interest" description="Disordered" evidence="2">
    <location>
        <begin position="48"/>
        <end position="67"/>
    </location>
</feature>
<organism evidence="3 4">
    <name type="scientific">Virgisporangium aurantiacum</name>
    <dbReference type="NCBI Taxonomy" id="175570"/>
    <lineage>
        <taxon>Bacteria</taxon>
        <taxon>Bacillati</taxon>
        <taxon>Actinomycetota</taxon>
        <taxon>Actinomycetes</taxon>
        <taxon>Micromonosporales</taxon>
        <taxon>Micromonosporaceae</taxon>
        <taxon>Virgisporangium</taxon>
    </lineage>
</organism>
<dbReference type="GO" id="GO:0004806">
    <property type="term" value="F:triacylglycerol lipase activity"/>
    <property type="evidence" value="ECO:0007669"/>
    <property type="project" value="TreeGrafter"/>
</dbReference>
<keyword evidence="4" id="KW-1185">Reference proteome</keyword>
<feature type="disulfide bond" evidence="1">
    <location>
        <begin position="1046"/>
        <end position="1084"/>
    </location>
</feature>
<sequence>MKPVGLLRALQRPRGRSRPGLLAMVATLLCPLAVVPLTPIAGGAAAAVPPVQGADHSRVGTDRDRVSEPDRMLGADWRTSTDRAVTGSGDETGFHLLVADEKDAYRWRTVATLVEPRWQTDHWIGQFCVTGSGRRAVVVYAPRQFTNREDLMDRGGYAAVVDLSTGAVTRLGTGASLAYYNPACGVDETAVVSRLEFDRGTARTWLGVVDAAGGRMARRAWATGQVTSPVPYRGEVVAARGASLVAFDTAGRERRLTGAPGTPFRIYPDLEAGLAFQTIDASSVRFHRYAGGKVTDVGSAPSGTLKLRPGAGGRVFLTGYRAGERLRQPMPGGWRTIDTAPDSDISTTGALAVSRVDTHVTGGAMTPNDGAPAQVRIDARTGTGSAVAFEVLPEAATRQQPPAGPPAGTNRIPPYDYSTVPYEPDRLCAGPRNDPAVQVYQPSFKQVEWAADLAVRGMLTFQRPANWSNNGLPAYSPQGLFPSLTLAGVGGTVPEQVLLGILAQESNLWQASWHAVDGSAGNPLTSAGYYGLDLEAPSVMDITWHDANPKVDCGYGAAQVTTGMLLADRGQVVDGLTITKLHQDAVTLDYATNIAAGLRILQGKWNETRNAGLIANNGDPRFIENWWFALWAYNTGFWRYEDRGQHNGSWGVGWSNNPANPKYPADRQLFLKAPLDVPSQGIDDNIGYDNAKHPNHWSYPERVIGWAYTSLIKIDYAAHDFAPTYLTARAGADMWAAQPGRFAFCTPAAIDGGGNECAPGTENPNNLGDPYGPCTRPDLTCWWHYPKTWIDCSAYCGTGASRFTSVEPRPLVDSVYPSQCSVAGLPAGARIIDDITVTQKAGPGGCTPNWTRGGTFSLKFGEYVRNGYTIYPSKVDFHQIGAGFGGHFWFAHTMKPVDVSLPNDYRKVTGTWTVDPTTAWTRVFVHVPDHGAHTRQADYKVYLPGQSTSTQHRTIPTRWEQNKWIDIGVFDFTGAGNPRIELSNFAGDGRYVEDVAWDAIAVQPLGAKPKHFVVALGDSYSSGEGAGTYSRVSDQYAEDPARRNACRRGVNGWARLIALPGSPGRFGDLKDVLYPTIDFQSVACVGATTRNLRTAGGGQPSGSWGEVNQVDSGFLDGNTTLVTLTIGGNDAGWSNLLRVCAMEENCPAVRSEGGRTLADVTRDRIRNEVRRNVQLSIAEIRTRAPNALIALAGYPLLIAPGSSLSVPIVWPPGTVNVVTVGFDPNEVAFMNEMANLLATEVLGSVGAGVVPVDVRSEFAGHELLGVGFPYYLNTLVPGDLIEDEDGEPVQVLGMESCHPNAYGAAAYGRAVTTALNNRYVW</sequence>
<evidence type="ECO:0000313" key="3">
    <source>
        <dbReference type="EMBL" id="GIJ54058.1"/>
    </source>
</evidence>